<evidence type="ECO:0000256" key="2">
    <source>
        <dbReference type="ARBA" id="ARBA00022840"/>
    </source>
</evidence>
<dbReference type="Proteomes" id="UP001553161">
    <property type="component" value="Unassembled WGS sequence"/>
</dbReference>
<dbReference type="SMART" id="SM00382">
    <property type="entry name" value="AAA"/>
    <property type="match status" value="1"/>
</dbReference>
<dbReference type="Gene3D" id="3.40.50.300">
    <property type="entry name" value="P-loop containing nucleotide triphosphate hydrolases"/>
    <property type="match status" value="1"/>
</dbReference>
<organism evidence="4 5">
    <name type="scientific">Meridianimarinicoccus marinus</name>
    <dbReference type="NCBI Taxonomy" id="3231483"/>
    <lineage>
        <taxon>Bacteria</taxon>
        <taxon>Pseudomonadati</taxon>
        <taxon>Pseudomonadota</taxon>
        <taxon>Alphaproteobacteria</taxon>
        <taxon>Rhodobacterales</taxon>
        <taxon>Paracoccaceae</taxon>
        <taxon>Meridianimarinicoccus</taxon>
    </lineage>
</organism>
<dbReference type="RefSeq" id="WP_366192410.1">
    <property type="nucleotide sequence ID" value="NZ_JBFBVU010000007.1"/>
</dbReference>
<dbReference type="InterPro" id="IPR003439">
    <property type="entry name" value="ABC_transporter-like_ATP-bd"/>
</dbReference>
<dbReference type="PANTHER" id="PTHR24220:SF611">
    <property type="entry name" value="ATP-BINDING COMPONENT OF ABC TRANSPORTER-RELATED"/>
    <property type="match status" value="1"/>
</dbReference>
<dbReference type="InterPro" id="IPR027417">
    <property type="entry name" value="P-loop_NTPase"/>
</dbReference>
<keyword evidence="2 4" id="KW-0067">ATP-binding</keyword>
<evidence type="ECO:0000313" key="4">
    <source>
        <dbReference type="EMBL" id="MEV8466613.1"/>
    </source>
</evidence>
<dbReference type="InterPro" id="IPR015854">
    <property type="entry name" value="ABC_transpr_LolD-like"/>
</dbReference>
<comment type="caution">
    <text evidence="4">The sequence shown here is derived from an EMBL/GenBank/DDBJ whole genome shotgun (WGS) entry which is preliminary data.</text>
</comment>
<keyword evidence="5" id="KW-1185">Reference proteome</keyword>
<feature type="domain" description="ABC transporter" evidence="3">
    <location>
        <begin position="18"/>
        <end position="243"/>
    </location>
</feature>
<dbReference type="PROSITE" id="PS50893">
    <property type="entry name" value="ABC_TRANSPORTER_2"/>
    <property type="match status" value="1"/>
</dbReference>
<name>A0ABV3L565_9RHOB</name>
<dbReference type="GO" id="GO:0005524">
    <property type="term" value="F:ATP binding"/>
    <property type="evidence" value="ECO:0007669"/>
    <property type="project" value="UniProtKB-KW"/>
</dbReference>
<evidence type="ECO:0000313" key="5">
    <source>
        <dbReference type="Proteomes" id="UP001553161"/>
    </source>
</evidence>
<evidence type="ECO:0000256" key="1">
    <source>
        <dbReference type="ARBA" id="ARBA00022741"/>
    </source>
</evidence>
<dbReference type="PANTHER" id="PTHR24220">
    <property type="entry name" value="IMPORT ATP-BINDING PROTEIN"/>
    <property type="match status" value="1"/>
</dbReference>
<dbReference type="InterPro" id="IPR003593">
    <property type="entry name" value="AAA+_ATPase"/>
</dbReference>
<proteinExistence type="predicted"/>
<reference evidence="4 5" key="1">
    <citation type="submission" date="2024-07" db="EMBL/GenBank/DDBJ databases">
        <authorList>
            <person name="Kang M."/>
        </authorList>
    </citation>
    <scope>NUCLEOTIDE SEQUENCE [LARGE SCALE GENOMIC DNA]</scope>
    <source>
        <strain evidence="4 5">DFM31</strain>
    </source>
</reference>
<gene>
    <name evidence="4" type="ORF">AB0T83_07445</name>
</gene>
<sequence>MLPEIGLRHRRELIGSGAKVLNVTKLEYAWKKGDVPVLRIDALGLEKGERVFLRGPSGSGKSTLLAAIAGVVDIPTGSISVAGTDVGQLRSGARDRFRVDHVGLIFQMFNLIPWQSALENVLMPCRFSRRRRERTGADPKLSALRLLDELGLSDPALVSALAMSLSVGQQQRVAAARALIGAPELILADEPTSALDEDAKTSFLDLLKRECESVGSALLFVSHDRSLEEGFDRVLDIAEVNKV</sequence>
<dbReference type="SUPFAM" id="SSF52540">
    <property type="entry name" value="P-loop containing nucleoside triphosphate hydrolases"/>
    <property type="match status" value="1"/>
</dbReference>
<accession>A0ABV3L565</accession>
<dbReference type="Pfam" id="PF00005">
    <property type="entry name" value="ABC_tran"/>
    <property type="match status" value="1"/>
</dbReference>
<dbReference type="EMBL" id="JBFBVU010000007">
    <property type="protein sequence ID" value="MEV8466613.1"/>
    <property type="molecule type" value="Genomic_DNA"/>
</dbReference>
<keyword evidence="1" id="KW-0547">Nucleotide-binding</keyword>
<protein>
    <submittedName>
        <fullName evidence="4">ATP-binding cassette domain-containing protein</fullName>
    </submittedName>
</protein>
<evidence type="ECO:0000259" key="3">
    <source>
        <dbReference type="PROSITE" id="PS50893"/>
    </source>
</evidence>